<name>A0A3L6RNC0_PANMI</name>
<feature type="domain" description="DUF1618" evidence="1">
    <location>
        <begin position="240"/>
        <end position="325"/>
    </location>
</feature>
<dbReference type="InterPro" id="IPR011676">
    <property type="entry name" value="DUF1618"/>
</dbReference>
<accession>A0A3L6RNC0</accession>
<reference evidence="3" key="1">
    <citation type="journal article" date="2019" name="Nat. Commun.">
        <title>The genome of broomcorn millet.</title>
        <authorList>
            <person name="Zou C."/>
            <person name="Miki D."/>
            <person name="Li D."/>
            <person name="Tang Q."/>
            <person name="Xiao L."/>
            <person name="Rajput S."/>
            <person name="Deng P."/>
            <person name="Jia W."/>
            <person name="Huang R."/>
            <person name="Zhang M."/>
            <person name="Sun Y."/>
            <person name="Hu J."/>
            <person name="Fu X."/>
            <person name="Schnable P.S."/>
            <person name="Li F."/>
            <person name="Zhang H."/>
            <person name="Feng B."/>
            <person name="Zhu X."/>
            <person name="Liu R."/>
            <person name="Schnable J.C."/>
            <person name="Zhu J.-K."/>
            <person name="Zhang H."/>
        </authorList>
    </citation>
    <scope>NUCLEOTIDE SEQUENCE [LARGE SCALE GENOMIC DNA]</scope>
</reference>
<dbReference type="PANTHER" id="PTHR33074:SF128">
    <property type="entry name" value="EXPRESSED PROTEIN"/>
    <property type="match status" value="1"/>
</dbReference>
<organism evidence="2 3">
    <name type="scientific">Panicum miliaceum</name>
    <name type="common">Proso millet</name>
    <name type="synonym">Broomcorn millet</name>
    <dbReference type="NCBI Taxonomy" id="4540"/>
    <lineage>
        <taxon>Eukaryota</taxon>
        <taxon>Viridiplantae</taxon>
        <taxon>Streptophyta</taxon>
        <taxon>Embryophyta</taxon>
        <taxon>Tracheophyta</taxon>
        <taxon>Spermatophyta</taxon>
        <taxon>Magnoliopsida</taxon>
        <taxon>Liliopsida</taxon>
        <taxon>Poales</taxon>
        <taxon>Poaceae</taxon>
        <taxon>PACMAD clade</taxon>
        <taxon>Panicoideae</taxon>
        <taxon>Panicodae</taxon>
        <taxon>Paniceae</taxon>
        <taxon>Panicinae</taxon>
        <taxon>Panicum</taxon>
        <taxon>Panicum sect. Panicum</taxon>
    </lineage>
</organism>
<evidence type="ECO:0000313" key="3">
    <source>
        <dbReference type="Proteomes" id="UP000275267"/>
    </source>
</evidence>
<evidence type="ECO:0000259" key="1">
    <source>
        <dbReference type="Pfam" id="PF07762"/>
    </source>
</evidence>
<keyword evidence="3" id="KW-1185">Reference proteome</keyword>
<sequence length="418" mass="46980">MSAGGGFPNWLRLETVVLRRDKDKAFPDEINAPIGACGFTSWGAFSFAEPPRVSHLFAQLPDFPKKELALAIVGTHRHLALFRVGTHSSPQGTAQEFFIYDASAIDDPFSLKPLPPCTLPHLDYTGRLPHRRHSGASAASTSSGGASAKRGLLAVKSMGLLCRGSEEQLEFVVAELQLFKPSISEVYADIFLLKSDRHGPGKWRSTRVPILCSDDPDDLWQLCLWQTDAVVPVGDRWLCWVDYYRGILFCNVFAERDPTVCFIRFPLQTFPDTHNRSIACSWLYRVVSVIDAGRALKFVDVARYDDIGYGALKPGTGFTITCHRRQQGVVEQGLHIFPQVDIDRPHIVHFIVTDFVYVMKKMWLVAIDISTRTVESCLQYTNGLDDVGTEGEYLTNVRSRLPMPFLHCEFSKYVHPER</sequence>
<protein>
    <recommendedName>
        <fullName evidence="1">DUF1618 domain-containing protein</fullName>
    </recommendedName>
</protein>
<evidence type="ECO:0000313" key="2">
    <source>
        <dbReference type="EMBL" id="RLN07218.1"/>
    </source>
</evidence>
<dbReference type="OrthoDB" id="672705at2759"/>
<dbReference type="Proteomes" id="UP000275267">
    <property type="component" value="Unassembled WGS sequence"/>
</dbReference>
<dbReference type="AlphaFoldDB" id="A0A3L6RNC0"/>
<dbReference type="Pfam" id="PF07762">
    <property type="entry name" value="DUF1618"/>
    <property type="match status" value="1"/>
</dbReference>
<dbReference type="EMBL" id="PQIB02000007">
    <property type="protein sequence ID" value="RLN07218.1"/>
    <property type="molecule type" value="Genomic_DNA"/>
</dbReference>
<dbReference type="PANTHER" id="PTHR33074">
    <property type="entry name" value="EXPRESSED PROTEIN-RELATED"/>
    <property type="match status" value="1"/>
</dbReference>
<comment type="caution">
    <text evidence="2">The sequence shown here is derived from an EMBL/GenBank/DDBJ whole genome shotgun (WGS) entry which is preliminary data.</text>
</comment>
<gene>
    <name evidence="2" type="ORF">C2845_PM11G12350</name>
</gene>
<proteinExistence type="predicted"/>